<reference evidence="1" key="1">
    <citation type="submission" date="2025-08" db="UniProtKB">
        <authorList>
            <consortium name="RefSeq"/>
        </authorList>
    </citation>
    <scope>IDENTIFICATION</scope>
</reference>
<organism evidence="1">
    <name type="scientific">Nicotiana tabacum</name>
    <name type="common">Common tobacco</name>
    <dbReference type="NCBI Taxonomy" id="4097"/>
    <lineage>
        <taxon>Eukaryota</taxon>
        <taxon>Viridiplantae</taxon>
        <taxon>Streptophyta</taxon>
        <taxon>Embryophyta</taxon>
        <taxon>Tracheophyta</taxon>
        <taxon>Spermatophyta</taxon>
        <taxon>Magnoliopsida</taxon>
        <taxon>eudicotyledons</taxon>
        <taxon>Gunneridae</taxon>
        <taxon>Pentapetalae</taxon>
        <taxon>asterids</taxon>
        <taxon>lamiids</taxon>
        <taxon>Solanales</taxon>
        <taxon>Solanaceae</taxon>
        <taxon>Nicotianoideae</taxon>
        <taxon>Nicotianeae</taxon>
        <taxon>Nicotiana</taxon>
    </lineage>
</organism>
<protein>
    <submittedName>
        <fullName evidence="1">Uncharacterized protein</fullName>
    </submittedName>
</protein>
<name>A0A1S3XVX9_TOBAC</name>
<dbReference type="RefSeq" id="XP_016444093.1">
    <property type="nucleotide sequence ID" value="XM_016588607.1"/>
</dbReference>
<dbReference type="PaxDb" id="4097-A0A1S3XVX9"/>
<gene>
    <name evidence="1" type="primary">LOC107769401</name>
</gene>
<sequence>MNMYACQQKALVGGCVGVGETVRGGDIISVSNGVVCPKPRRKLSFFNSPSEEPIRPCHLLQISNQEMEARDLKAGTELLDIILTKGNYEVDKANFEVASSPPFFYGGSPPSRAGNPLIQDAQFGNHNFVPILPVPERAVAPSPPAPSSTIMSGGGFVRVKFGNKPAPVRRIEGFNCRGSCSISAVA</sequence>
<accession>A0A1S3XVX9</accession>
<dbReference type="KEGG" id="nta:107769401"/>
<dbReference type="OrthoDB" id="902328at2759"/>
<dbReference type="AlphaFoldDB" id="A0A1S3XVX9"/>
<dbReference type="PANTHER" id="PTHR33384:SF23">
    <property type="match status" value="1"/>
</dbReference>
<dbReference type="STRING" id="4097.A0A1S3XVX9"/>
<proteinExistence type="predicted"/>
<evidence type="ECO:0000313" key="1">
    <source>
        <dbReference type="RefSeq" id="XP_016444093.1"/>
    </source>
</evidence>
<dbReference type="PANTHER" id="PTHR33384">
    <property type="entry name" value="EXPRESSED PROTEIN"/>
    <property type="match status" value="1"/>
</dbReference>